<dbReference type="STRING" id="571913.VV02_04380"/>
<dbReference type="Proteomes" id="UP000066480">
    <property type="component" value="Chromosome"/>
</dbReference>
<dbReference type="GO" id="GO:0030488">
    <property type="term" value="P:tRNA methylation"/>
    <property type="evidence" value="ECO:0007669"/>
    <property type="project" value="TreeGrafter"/>
</dbReference>
<evidence type="ECO:0000313" key="3">
    <source>
        <dbReference type="Proteomes" id="UP000066480"/>
    </source>
</evidence>
<keyword evidence="3" id="KW-1185">Reference proteome</keyword>
<dbReference type="Gene3D" id="3.40.50.150">
    <property type="entry name" value="Vaccinia Virus protein VP39"/>
    <property type="match status" value="1"/>
</dbReference>
<accession>A0A0K1JPV2</accession>
<dbReference type="AlphaFoldDB" id="A0A0K1JPV2"/>
<dbReference type="CDD" id="cd02440">
    <property type="entry name" value="AdoMet_MTases"/>
    <property type="match status" value="1"/>
</dbReference>
<protein>
    <recommendedName>
        <fullName evidence="1">Ribosomal RNA large subunit methyltransferase K/L-like methyltransferase domain-containing protein</fullName>
    </recommendedName>
</protein>
<evidence type="ECO:0000313" key="2">
    <source>
        <dbReference type="EMBL" id="AKU18633.1"/>
    </source>
</evidence>
<gene>
    <name evidence="2" type="ORF">VV02_04380</name>
</gene>
<dbReference type="RefSeq" id="WP_218917344.1">
    <property type="nucleotide sequence ID" value="NZ_CP011112.1"/>
</dbReference>
<reference evidence="2 3" key="1">
    <citation type="submission" date="2015-03" db="EMBL/GenBank/DDBJ databases">
        <title>Luteipulveratus halotolerans sp. nov., a novel actinobacterium (Dermacoccaceae) from Sarawak, Malaysia.</title>
        <authorList>
            <person name="Juboi H."/>
            <person name="Basik A."/>
            <person name="Shamsul S.S."/>
            <person name="Arnold P."/>
            <person name="Schmitt E.K."/>
            <person name="Sanglier J.-J."/>
            <person name="Yeo T."/>
        </authorList>
    </citation>
    <scope>NUCLEOTIDE SEQUENCE [LARGE SCALE GENOMIC DNA]</scope>
    <source>
        <strain evidence="2 3">MN07-A0370</strain>
    </source>
</reference>
<dbReference type="PATRIC" id="fig|571913.6.peg.896"/>
<dbReference type="InterPro" id="IPR000241">
    <property type="entry name" value="RlmKL-like_Mtase"/>
</dbReference>
<dbReference type="PANTHER" id="PTHR14911:SF13">
    <property type="entry name" value="TRNA (GUANINE(6)-N2)-METHYLTRANSFERASE THUMP3"/>
    <property type="match status" value="1"/>
</dbReference>
<sequence>MTPEPLDLQREIDDELLLESVPGALDYLVAEIADLNSSGAASCTVLHRFSGALLVHYKGPLEPLAAIRYYSGCAVWLGTDLAALDPSRLRGLVDRSRSQGVIGLLEDGRTPGFRVAEDLGERRWPVREALVDDLGWINAPTDWVLNVRAYDDSVALEVGPLYQTARFGRLARIPASTTPVISAVLARLLKAEPGQLVLDPFCGAATNLLSAAQATSDVRLVGLDLHREAMVAARQNLAPLAPLATWNLVRGNAGRLPFAADSVDRVVSNIPFGKRVGSHRGNVELYPLFLRELSRVLTAKGRAVLLTEDKRLFVESVQRTAGLRVIKEIEFETGGLHPSAYVLVRGRSSGRRSGPARKRGRR</sequence>
<name>A0A0K1JPV2_9MICO</name>
<dbReference type="Pfam" id="PF01170">
    <property type="entry name" value="UPF0020"/>
    <property type="match status" value="1"/>
</dbReference>
<dbReference type="GO" id="GO:0016423">
    <property type="term" value="F:tRNA (guanine) methyltransferase activity"/>
    <property type="evidence" value="ECO:0007669"/>
    <property type="project" value="TreeGrafter"/>
</dbReference>
<dbReference type="EMBL" id="CP011112">
    <property type="protein sequence ID" value="AKU18633.1"/>
    <property type="molecule type" value="Genomic_DNA"/>
</dbReference>
<feature type="domain" description="Ribosomal RNA large subunit methyltransferase K/L-like methyltransferase" evidence="1">
    <location>
        <begin position="169"/>
        <end position="337"/>
    </location>
</feature>
<evidence type="ECO:0000259" key="1">
    <source>
        <dbReference type="Pfam" id="PF01170"/>
    </source>
</evidence>
<dbReference type="PANTHER" id="PTHR14911">
    <property type="entry name" value="THUMP DOMAIN-CONTAINING"/>
    <property type="match status" value="1"/>
</dbReference>
<dbReference type="InterPro" id="IPR029063">
    <property type="entry name" value="SAM-dependent_MTases_sf"/>
</dbReference>
<proteinExistence type="predicted"/>
<dbReference type="SUPFAM" id="SSF53335">
    <property type="entry name" value="S-adenosyl-L-methionine-dependent methyltransferases"/>
    <property type="match status" value="1"/>
</dbReference>
<dbReference type="KEGG" id="lmoi:VV02_04380"/>
<organism evidence="2 3">
    <name type="scientific">Luteipulveratus mongoliensis</name>
    <dbReference type="NCBI Taxonomy" id="571913"/>
    <lineage>
        <taxon>Bacteria</taxon>
        <taxon>Bacillati</taxon>
        <taxon>Actinomycetota</taxon>
        <taxon>Actinomycetes</taxon>
        <taxon>Micrococcales</taxon>
        <taxon>Dermacoccaceae</taxon>
        <taxon>Luteipulveratus</taxon>
    </lineage>
</organism>